<name>A0A240U870_9BURK</name>
<reference evidence="2 3" key="1">
    <citation type="submission" date="2017-05" db="EMBL/GenBank/DDBJ databases">
        <title>Polyphasic characterization of four soil-derived phenanthrene-degrading Acidovorax strains and proposal of Acidovorax phenanthrenivorans sp. nov.</title>
        <authorList>
            <person name="Singleton D.R."/>
            <person name="Lee J."/>
            <person name="Dickey A.N."/>
            <person name="Stroud A."/>
            <person name="Scholl E.H."/>
            <person name="Wright F.A."/>
            <person name="Aitken M.D."/>
        </authorList>
    </citation>
    <scope>NUCLEOTIDE SEQUENCE [LARGE SCALE GENOMIC DNA]</scope>
    <source>
        <strain evidence="2">NA3</strain>
    </source>
</reference>
<gene>
    <name evidence="2" type="ORF">CBP34_08250</name>
</gene>
<evidence type="ECO:0000313" key="2">
    <source>
        <dbReference type="EMBL" id="ART53580.1"/>
    </source>
</evidence>
<protein>
    <recommendedName>
        <fullName evidence="1">BON domain-containing protein</fullName>
    </recommendedName>
</protein>
<proteinExistence type="predicted"/>
<dbReference type="EMBL" id="CP021361">
    <property type="protein sequence ID" value="ART53580.1"/>
    <property type="molecule type" value="Genomic_DNA"/>
</dbReference>
<keyword evidence="3" id="KW-1185">Reference proteome</keyword>
<dbReference type="KEGG" id="acin:CBP34_08250"/>
<dbReference type="RefSeq" id="WP_094099114.1">
    <property type="nucleotide sequence ID" value="NZ_CP021361.1"/>
</dbReference>
<organism evidence="2 3">
    <name type="scientific">Acidovorax carolinensis</name>
    <dbReference type="NCBI Taxonomy" id="553814"/>
    <lineage>
        <taxon>Bacteria</taxon>
        <taxon>Pseudomonadati</taxon>
        <taxon>Pseudomonadota</taxon>
        <taxon>Betaproteobacteria</taxon>
        <taxon>Burkholderiales</taxon>
        <taxon>Comamonadaceae</taxon>
        <taxon>Acidovorax</taxon>
    </lineage>
</organism>
<dbReference type="AlphaFoldDB" id="A0A240U870"/>
<sequence length="170" mass="18407">MLHHSRSRCLSGAFLGALAMVSLQGCRRTDMVSTWVPPSPASTVYVADGVLASRVRAALILSPVQHSIDINIESHQGAVLLSGMMVDKTQMDLAVFVAQTVPGVNRVDSLMIAAGVEPVTDNRSNYSPDFRELRARRLLQSQHHIESVSLAVPRHDATLGPLPMGSEQTR</sequence>
<dbReference type="Proteomes" id="UP000194432">
    <property type="component" value="Chromosome 1"/>
</dbReference>
<dbReference type="Pfam" id="PF04972">
    <property type="entry name" value="BON"/>
    <property type="match status" value="1"/>
</dbReference>
<dbReference type="PROSITE" id="PS50914">
    <property type="entry name" value="BON"/>
    <property type="match status" value="1"/>
</dbReference>
<accession>A0A240U870</accession>
<evidence type="ECO:0000259" key="1">
    <source>
        <dbReference type="PROSITE" id="PS50914"/>
    </source>
</evidence>
<dbReference type="InterPro" id="IPR007055">
    <property type="entry name" value="BON_dom"/>
</dbReference>
<evidence type="ECO:0000313" key="3">
    <source>
        <dbReference type="Proteomes" id="UP000194432"/>
    </source>
</evidence>
<dbReference type="PROSITE" id="PS51257">
    <property type="entry name" value="PROKAR_LIPOPROTEIN"/>
    <property type="match status" value="1"/>
</dbReference>
<feature type="domain" description="BON" evidence="1">
    <location>
        <begin position="47"/>
        <end position="115"/>
    </location>
</feature>